<keyword evidence="7 14" id="KW-0560">Oxidoreductase</keyword>
<keyword evidence="6" id="KW-0256">Endoplasmic reticulum</keyword>
<keyword evidence="9 14" id="KW-0503">Monooxygenase</keyword>
<evidence type="ECO:0000256" key="3">
    <source>
        <dbReference type="ARBA" id="ARBA00010617"/>
    </source>
</evidence>
<gene>
    <name evidence="15" type="ORF">C5167_048665</name>
</gene>
<dbReference type="EC" id="1.14.14.102" evidence="12"/>
<dbReference type="PROSITE" id="PS51257">
    <property type="entry name" value="PROKAR_LIPOPROTEIN"/>
    <property type="match status" value="1"/>
</dbReference>
<evidence type="ECO:0000256" key="2">
    <source>
        <dbReference type="ARBA" id="ARBA00004240"/>
    </source>
</evidence>
<dbReference type="AlphaFoldDB" id="A0A4Y7KIK7"/>
<dbReference type="STRING" id="3469.A0A4Y7KIK7"/>
<sequence>MASEIMKNQDLVFADRPSTTTANALLYGCTDIAFAPYGEYWRQVRKICILELLSVERVRSFKDLRKEEVDAVIQKISSSCLSRAEGQAYENAHENKFGQLSRELSGLLGAFSFGDYFPTLGWMDVVSGLSSKLKKVSQELDAFFDQVIDDHLLRHSKSQNGHGQGEDIEKLDLTDILLLSQKDNPNVYRNNVKAIILDMFVGGTETTATTMEWAMAELIKNPKEMKIAQDEVRRVVGSKCTLEEEDINQMDYLKCTVKETLRLHSPIPTLLPRVSSKSTQIAGYDIPFHTKVYVNAWAIHRDAKIWNDPKEFCPNRFINNPIEFKGQEFGFIPFGSGRRGCPGISFAITVVEYILANLLYYFDWELPAGDKREDLDMTEAVGLAVNKKIPLNVVPTIYASPVEN</sequence>
<dbReference type="Proteomes" id="UP000316621">
    <property type="component" value="Chromosome 8"/>
</dbReference>
<dbReference type="Gene3D" id="1.10.630.10">
    <property type="entry name" value="Cytochrome P450"/>
    <property type="match status" value="1"/>
</dbReference>
<dbReference type="PRINTS" id="PR00385">
    <property type="entry name" value="P450"/>
</dbReference>
<evidence type="ECO:0000256" key="7">
    <source>
        <dbReference type="ARBA" id="ARBA00023002"/>
    </source>
</evidence>
<evidence type="ECO:0000256" key="8">
    <source>
        <dbReference type="ARBA" id="ARBA00023004"/>
    </source>
</evidence>
<dbReference type="OMA" id="KKQRQIG"/>
<evidence type="ECO:0000256" key="1">
    <source>
        <dbReference type="ARBA" id="ARBA00001971"/>
    </source>
</evidence>
<evidence type="ECO:0000256" key="14">
    <source>
        <dbReference type="RuleBase" id="RU000461"/>
    </source>
</evidence>
<dbReference type="PANTHER" id="PTHR47955">
    <property type="entry name" value="CYTOCHROME P450 FAMILY 71 PROTEIN"/>
    <property type="match status" value="1"/>
</dbReference>
<dbReference type="PANTHER" id="PTHR47955:SF18">
    <property type="entry name" value="CYTOCHROME P450 71A1-LIKE"/>
    <property type="match status" value="1"/>
</dbReference>
<keyword evidence="4 13" id="KW-0349">Heme</keyword>
<evidence type="ECO:0000313" key="15">
    <source>
        <dbReference type="EMBL" id="RZC73184.1"/>
    </source>
</evidence>
<dbReference type="GO" id="GO:0005783">
    <property type="term" value="C:endoplasmic reticulum"/>
    <property type="evidence" value="ECO:0007669"/>
    <property type="project" value="UniProtKB-SubCell"/>
</dbReference>
<comment type="subcellular location">
    <subcellularLocation>
        <location evidence="2">Endoplasmic reticulum</location>
    </subcellularLocation>
</comment>
<feature type="binding site" description="axial binding residue" evidence="13">
    <location>
        <position position="341"/>
    </location>
    <ligand>
        <name>heme</name>
        <dbReference type="ChEBI" id="CHEBI:30413"/>
    </ligand>
    <ligandPart>
        <name>Fe</name>
        <dbReference type="ChEBI" id="CHEBI:18248"/>
    </ligandPart>
</feature>
<dbReference type="PROSITE" id="PS00086">
    <property type="entry name" value="CYTOCHROME_P450"/>
    <property type="match status" value="1"/>
</dbReference>
<dbReference type="InterPro" id="IPR002401">
    <property type="entry name" value="Cyt_P450_E_grp-I"/>
</dbReference>
<dbReference type="InterPro" id="IPR017972">
    <property type="entry name" value="Cyt_P450_CS"/>
</dbReference>
<accession>A0A4Y7KIK7</accession>
<dbReference type="GO" id="GO:0005506">
    <property type="term" value="F:iron ion binding"/>
    <property type="evidence" value="ECO:0007669"/>
    <property type="project" value="InterPro"/>
</dbReference>
<dbReference type="Pfam" id="PF00067">
    <property type="entry name" value="p450"/>
    <property type="match status" value="1"/>
</dbReference>
<evidence type="ECO:0000256" key="5">
    <source>
        <dbReference type="ARBA" id="ARBA00022723"/>
    </source>
</evidence>
<evidence type="ECO:0000256" key="12">
    <source>
        <dbReference type="ARBA" id="ARBA00066319"/>
    </source>
</evidence>
<keyword evidence="16" id="KW-1185">Reference proteome</keyword>
<keyword evidence="5 13" id="KW-0479">Metal-binding</keyword>
<protein>
    <recommendedName>
        <fullName evidence="12">N-methylcoclaurine 3'-monooxygenase</fullName>
        <ecNumber evidence="12">1.14.14.102</ecNumber>
    </recommendedName>
</protein>
<evidence type="ECO:0000256" key="4">
    <source>
        <dbReference type="ARBA" id="ARBA00022617"/>
    </source>
</evidence>
<organism evidence="15 16">
    <name type="scientific">Papaver somniferum</name>
    <name type="common">Opium poppy</name>
    <dbReference type="NCBI Taxonomy" id="3469"/>
    <lineage>
        <taxon>Eukaryota</taxon>
        <taxon>Viridiplantae</taxon>
        <taxon>Streptophyta</taxon>
        <taxon>Embryophyta</taxon>
        <taxon>Tracheophyta</taxon>
        <taxon>Spermatophyta</taxon>
        <taxon>Magnoliopsida</taxon>
        <taxon>Ranunculales</taxon>
        <taxon>Papaveraceae</taxon>
        <taxon>Papaveroideae</taxon>
        <taxon>Papaver</taxon>
    </lineage>
</organism>
<dbReference type="Gramene" id="RZC73184">
    <property type="protein sequence ID" value="RZC73184"/>
    <property type="gene ID" value="C5167_048665"/>
</dbReference>
<dbReference type="FunFam" id="1.10.630.10:FF:000126">
    <property type="entry name" value="Predicted protein"/>
    <property type="match status" value="1"/>
</dbReference>
<dbReference type="SUPFAM" id="SSF48264">
    <property type="entry name" value="Cytochrome P450"/>
    <property type="match status" value="1"/>
</dbReference>
<keyword evidence="8 13" id="KW-0408">Iron</keyword>
<evidence type="ECO:0000256" key="11">
    <source>
        <dbReference type="ARBA" id="ARBA00060652"/>
    </source>
</evidence>
<dbReference type="PRINTS" id="PR00463">
    <property type="entry name" value="EP450I"/>
</dbReference>
<dbReference type="GO" id="GO:0020037">
    <property type="term" value="F:heme binding"/>
    <property type="evidence" value="ECO:0007669"/>
    <property type="project" value="InterPro"/>
</dbReference>
<dbReference type="InterPro" id="IPR001128">
    <property type="entry name" value="Cyt_P450"/>
</dbReference>
<dbReference type="CDD" id="cd11072">
    <property type="entry name" value="CYP71-like"/>
    <property type="match status" value="1"/>
</dbReference>
<evidence type="ECO:0000256" key="13">
    <source>
        <dbReference type="PIRSR" id="PIRSR602401-1"/>
    </source>
</evidence>
<dbReference type="GO" id="GO:0050593">
    <property type="term" value="F:N-methylcoclaurine 3'-monooxygenase activity"/>
    <property type="evidence" value="ECO:0007669"/>
    <property type="project" value="UniProtKB-EC"/>
</dbReference>
<comment type="catalytic activity">
    <reaction evidence="10">
        <text>(S)-N-methylcoclaurine + reduced [NADPH--hemoprotein reductase] + O2 = (S)-3'-hydroxy-N-methylcoclaurine + oxidized [NADPH--hemoprotein reductase] + H2O + H(+)</text>
        <dbReference type="Rhea" id="RHEA:16649"/>
        <dbReference type="Rhea" id="RHEA-COMP:11964"/>
        <dbReference type="Rhea" id="RHEA-COMP:11965"/>
        <dbReference type="ChEBI" id="CHEBI:15377"/>
        <dbReference type="ChEBI" id="CHEBI:15378"/>
        <dbReference type="ChEBI" id="CHEBI:15379"/>
        <dbReference type="ChEBI" id="CHEBI:57618"/>
        <dbReference type="ChEBI" id="CHEBI:57993"/>
        <dbReference type="ChEBI" id="CHEBI:58010"/>
        <dbReference type="ChEBI" id="CHEBI:58210"/>
        <dbReference type="EC" id="1.14.14.102"/>
    </reaction>
</comment>
<evidence type="ECO:0000256" key="6">
    <source>
        <dbReference type="ARBA" id="ARBA00022824"/>
    </source>
</evidence>
<comment type="cofactor">
    <cofactor evidence="1 13">
        <name>heme</name>
        <dbReference type="ChEBI" id="CHEBI:30413"/>
    </cofactor>
</comment>
<name>A0A4Y7KIK7_PAPSO</name>
<evidence type="ECO:0000256" key="9">
    <source>
        <dbReference type="ARBA" id="ARBA00023033"/>
    </source>
</evidence>
<comment type="pathway">
    <text evidence="11">Alkaloid biosynthesis; (S)-reticuline biosynthesis; (S)-reticuline from (S)-norcoclaurine: step 3/4.</text>
</comment>
<dbReference type="InterPro" id="IPR036396">
    <property type="entry name" value="Cyt_P450_sf"/>
</dbReference>
<evidence type="ECO:0000256" key="10">
    <source>
        <dbReference type="ARBA" id="ARBA00050995"/>
    </source>
</evidence>
<dbReference type="GO" id="GO:0033075">
    <property type="term" value="P:isoquinoline alkaloid biosynthetic process"/>
    <property type="evidence" value="ECO:0007669"/>
    <property type="project" value="UniProtKB-ARBA"/>
</dbReference>
<comment type="similarity">
    <text evidence="3 14">Belongs to the cytochrome P450 family.</text>
</comment>
<proteinExistence type="inferred from homology"/>
<reference evidence="15 16" key="1">
    <citation type="journal article" date="2018" name="Science">
        <title>The opium poppy genome and morphinan production.</title>
        <authorList>
            <person name="Guo L."/>
            <person name="Winzer T."/>
            <person name="Yang X."/>
            <person name="Li Y."/>
            <person name="Ning Z."/>
            <person name="He Z."/>
            <person name="Teodor R."/>
            <person name="Lu Y."/>
            <person name="Bowser T.A."/>
            <person name="Graham I.A."/>
            <person name="Ye K."/>
        </authorList>
    </citation>
    <scope>NUCLEOTIDE SEQUENCE [LARGE SCALE GENOMIC DNA]</scope>
    <source>
        <strain evidence="16">cv. HN1</strain>
        <tissue evidence="15">Leaves</tissue>
    </source>
</reference>
<evidence type="ECO:0000313" key="16">
    <source>
        <dbReference type="Proteomes" id="UP000316621"/>
    </source>
</evidence>
<dbReference type="EMBL" id="CM010722">
    <property type="protein sequence ID" value="RZC73184.1"/>
    <property type="molecule type" value="Genomic_DNA"/>
</dbReference>